<dbReference type="AlphaFoldDB" id="A0A2X3GPX4"/>
<dbReference type="EMBL" id="UAWT01000001">
    <property type="protein sequence ID" value="SQC62401.1"/>
    <property type="molecule type" value="Genomic_DNA"/>
</dbReference>
<name>A0A2X3GPX4_9LIST</name>
<evidence type="ECO:0000313" key="1">
    <source>
        <dbReference type="EMBL" id="SQC62401.1"/>
    </source>
</evidence>
<accession>A0A2X3GPX4</accession>
<protein>
    <submittedName>
        <fullName evidence="1">Uncharacterized protein</fullName>
    </submittedName>
</protein>
<dbReference type="Proteomes" id="UP000250257">
    <property type="component" value="Unassembled WGS sequence"/>
</dbReference>
<reference evidence="1 2" key="1">
    <citation type="submission" date="2018-06" db="EMBL/GenBank/DDBJ databases">
        <authorList>
            <consortium name="Pathogen Informatics"/>
            <person name="Doyle S."/>
        </authorList>
    </citation>
    <scope>NUCLEOTIDE SEQUENCE [LARGE SCALE GENOMIC DNA]</scope>
    <source>
        <strain evidence="1 2">NCTC13940</strain>
    </source>
</reference>
<organism evidence="1 2">
    <name type="scientific">Listeria fleischmannii subsp. fleischmannii</name>
    <dbReference type="NCBI Taxonomy" id="1671902"/>
    <lineage>
        <taxon>Bacteria</taxon>
        <taxon>Bacillati</taxon>
        <taxon>Bacillota</taxon>
        <taxon>Bacilli</taxon>
        <taxon>Bacillales</taxon>
        <taxon>Listeriaceae</taxon>
        <taxon>Listeria</taxon>
    </lineage>
</organism>
<proteinExistence type="predicted"/>
<sequence>MNRVGKSNESKPDGGLIPQAFLIVETRFLSDFF</sequence>
<evidence type="ECO:0000313" key="2">
    <source>
        <dbReference type="Proteomes" id="UP000250257"/>
    </source>
</evidence>
<gene>
    <name evidence="1" type="ORF">NCTC13940_00171</name>
</gene>